<dbReference type="InterPro" id="IPR025777">
    <property type="entry name" value="GMPS_ATP_PPase_dom"/>
</dbReference>
<organism evidence="16 17">
    <name type="scientific">Methanofervidicoccus abyssi</name>
    <dbReference type="NCBI Taxonomy" id="2082189"/>
    <lineage>
        <taxon>Archaea</taxon>
        <taxon>Methanobacteriati</taxon>
        <taxon>Methanobacteriota</taxon>
        <taxon>Methanomada group</taxon>
        <taxon>Methanococci</taxon>
        <taxon>Methanococcales</taxon>
        <taxon>Methanofervidicoccus</taxon>
    </lineage>
</organism>
<dbReference type="NCBIfam" id="TIGR00884">
    <property type="entry name" value="guaA_Cterm"/>
    <property type="match status" value="1"/>
</dbReference>
<evidence type="ECO:0000256" key="5">
    <source>
        <dbReference type="ARBA" id="ARBA00022411"/>
    </source>
</evidence>
<dbReference type="InterPro" id="IPR014729">
    <property type="entry name" value="Rossmann-like_a/b/a_fold"/>
</dbReference>
<evidence type="ECO:0000256" key="9">
    <source>
        <dbReference type="ARBA" id="ARBA00022755"/>
    </source>
</evidence>
<evidence type="ECO:0000256" key="4">
    <source>
        <dbReference type="ARBA" id="ARBA00012746"/>
    </source>
</evidence>
<dbReference type="PANTHER" id="PTHR11922:SF2">
    <property type="entry name" value="GMP SYNTHASE [GLUTAMINE-HYDROLYZING]"/>
    <property type="match status" value="1"/>
</dbReference>
<evidence type="ECO:0000256" key="12">
    <source>
        <dbReference type="ARBA" id="ARBA00049404"/>
    </source>
</evidence>
<dbReference type="AlphaFoldDB" id="A0A401HRT6"/>
<dbReference type="EMBL" id="BFAX01000005">
    <property type="protein sequence ID" value="GBF36976.1"/>
    <property type="molecule type" value="Genomic_DNA"/>
</dbReference>
<dbReference type="InterPro" id="IPR026598">
    <property type="entry name" value="GMP_synthase_B"/>
</dbReference>
<dbReference type="GO" id="GO:0005829">
    <property type="term" value="C:cytosol"/>
    <property type="evidence" value="ECO:0007669"/>
    <property type="project" value="TreeGrafter"/>
</dbReference>
<evidence type="ECO:0000256" key="1">
    <source>
        <dbReference type="ARBA" id="ARBA00002332"/>
    </source>
</evidence>
<evidence type="ECO:0000256" key="11">
    <source>
        <dbReference type="ARBA" id="ARBA00030464"/>
    </source>
</evidence>
<dbReference type="GO" id="GO:0003921">
    <property type="term" value="F:GMP synthase activity"/>
    <property type="evidence" value="ECO:0007669"/>
    <property type="project" value="InterPro"/>
</dbReference>
<evidence type="ECO:0000256" key="2">
    <source>
        <dbReference type="ARBA" id="ARBA00005153"/>
    </source>
</evidence>
<keyword evidence="7 13" id="KW-0547">Nucleotide-binding</keyword>
<dbReference type="PANTHER" id="PTHR11922">
    <property type="entry name" value="GMP SYNTHASE-RELATED"/>
    <property type="match status" value="1"/>
</dbReference>
<dbReference type="GO" id="GO:0005524">
    <property type="term" value="F:ATP binding"/>
    <property type="evidence" value="ECO:0007669"/>
    <property type="project" value="UniProtKB-UniRule"/>
</dbReference>
<evidence type="ECO:0000256" key="13">
    <source>
        <dbReference type="HAMAP-Rule" id="MF_00345"/>
    </source>
</evidence>
<feature type="binding site" evidence="14">
    <location>
        <begin position="44"/>
        <end position="50"/>
    </location>
    <ligand>
        <name>ATP</name>
        <dbReference type="ChEBI" id="CHEBI:30616"/>
    </ligand>
</feature>
<evidence type="ECO:0000256" key="3">
    <source>
        <dbReference type="ARBA" id="ARBA00011264"/>
    </source>
</evidence>
<keyword evidence="9 13" id="KW-0658">Purine biosynthesis</keyword>
<comment type="pathway">
    <text evidence="2 13">Purine metabolism; GMP biosynthesis; GMP from XMP (L-Gln route): step 1/1.</text>
</comment>
<evidence type="ECO:0000256" key="10">
    <source>
        <dbReference type="ARBA" id="ARBA00022840"/>
    </source>
</evidence>
<dbReference type="Pfam" id="PF00958">
    <property type="entry name" value="GMP_synt_C"/>
    <property type="match status" value="1"/>
</dbReference>
<protein>
    <recommendedName>
        <fullName evidence="5 13">GMP synthase [glutamine-hydrolyzing] subunit B</fullName>
        <ecNumber evidence="4 13">6.3.5.2</ecNumber>
    </recommendedName>
    <alternativeName>
        <fullName evidence="11 13">GMP synthetase</fullName>
    </alternativeName>
</protein>
<keyword evidence="8 13" id="KW-0332">GMP biosynthesis</keyword>
<comment type="subunit">
    <text evidence="3 13">Heterodimer composed of a glutamine amidotransferase subunit (A) and a GMP-binding subunit (B).</text>
</comment>
<dbReference type="Pfam" id="PF02540">
    <property type="entry name" value="NAD_synthase"/>
    <property type="match status" value="1"/>
</dbReference>
<evidence type="ECO:0000313" key="17">
    <source>
        <dbReference type="Proteomes" id="UP000290527"/>
    </source>
</evidence>
<dbReference type="Proteomes" id="UP000290527">
    <property type="component" value="Unassembled WGS sequence"/>
</dbReference>
<evidence type="ECO:0000259" key="15">
    <source>
        <dbReference type="PROSITE" id="PS51553"/>
    </source>
</evidence>
<accession>A0A401HRT6</accession>
<evidence type="ECO:0000256" key="6">
    <source>
        <dbReference type="ARBA" id="ARBA00022598"/>
    </source>
</evidence>
<name>A0A401HRT6_9EURY</name>
<dbReference type="HAMAP" id="MF_00345">
    <property type="entry name" value="GMP_synthase_B"/>
    <property type="match status" value="1"/>
</dbReference>
<dbReference type="InterPro" id="IPR022310">
    <property type="entry name" value="NAD/GMP_synthase"/>
</dbReference>
<dbReference type="CDD" id="cd01997">
    <property type="entry name" value="GMP_synthase_C"/>
    <property type="match status" value="1"/>
</dbReference>
<dbReference type="PROSITE" id="PS51553">
    <property type="entry name" value="GMPS_ATP_PPASE"/>
    <property type="match status" value="1"/>
</dbReference>
<evidence type="ECO:0000313" key="16">
    <source>
        <dbReference type="EMBL" id="GBF36976.1"/>
    </source>
</evidence>
<dbReference type="SUPFAM" id="SSF52402">
    <property type="entry name" value="Adenine nucleotide alpha hydrolases-like"/>
    <property type="match status" value="1"/>
</dbReference>
<keyword evidence="17" id="KW-1185">Reference proteome</keyword>
<dbReference type="Gene3D" id="3.40.50.620">
    <property type="entry name" value="HUPs"/>
    <property type="match status" value="1"/>
</dbReference>
<dbReference type="NCBIfam" id="NF000848">
    <property type="entry name" value="PRK00074.1"/>
    <property type="match status" value="1"/>
</dbReference>
<dbReference type="UniPathway" id="UPA00189">
    <property type="reaction ID" value="UER00296"/>
</dbReference>
<sequence length="325" mass="36386">MDLSELFFKTNLGDQVFDAKRFIEETVSKLKKELGDKRAIIALSGGVDSSVAAVLTAKAIGDRLLAVFVDTGLMRKGEAEEIYRIFKEGLGLNLKIVDKKDLFLNALKGVKDPEKKRKIIGKLFIEVFEEVAKENGEEVLIQGTIAPDWIESEGKIKTHHNIALPSGMVLEVVEPLRDLYKDEVRLVAKELGLPDKIVYRQPFPGPGLAVRVLGEITPEKLEICREANAIVEEEVEREGLNRKLWQYFAVVLDSKATGVKGDIREYNWIVAVRMIESLDAMTASVPEIPFSLLKRISKRITSEVPNVARVVFDITDKPPATIEFE</sequence>
<feature type="domain" description="GMPS ATP-PPase" evidence="15">
    <location>
        <begin position="17"/>
        <end position="200"/>
    </location>
</feature>
<keyword evidence="6 13" id="KW-0436">Ligase</keyword>
<evidence type="ECO:0000256" key="7">
    <source>
        <dbReference type="ARBA" id="ARBA00022741"/>
    </source>
</evidence>
<dbReference type="Gene3D" id="3.30.300.10">
    <property type="match status" value="1"/>
</dbReference>
<reference evidence="16 17" key="1">
    <citation type="journal article" date="2019" name="Int. J. Syst. Evol. Microbiol.">
        <title>Methanofervidicoccus abyssi gen. nov., sp. nov., a hydrogenotrophic methanogen, isolated from a hydrothermal vent chimney in the Mid-Cayman Spreading Center, the Caribbean Sea.</title>
        <authorList>
            <person name="Sakai S."/>
            <person name="Takaki Y."/>
            <person name="Miyazaki M."/>
            <person name="Ogawara M."/>
            <person name="Yanagawa K."/>
            <person name="Miyazaki J."/>
            <person name="Takai K."/>
        </authorList>
    </citation>
    <scope>NUCLEOTIDE SEQUENCE [LARGE SCALE GENOMIC DNA]</scope>
    <source>
        <strain evidence="16 17">HHB</strain>
    </source>
</reference>
<comment type="catalytic activity">
    <reaction evidence="12 13">
        <text>XMP + L-glutamine + ATP + H2O = GMP + L-glutamate + AMP + diphosphate + 2 H(+)</text>
        <dbReference type="Rhea" id="RHEA:11680"/>
        <dbReference type="ChEBI" id="CHEBI:15377"/>
        <dbReference type="ChEBI" id="CHEBI:15378"/>
        <dbReference type="ChEBI" id="CHEBI:29985"/>
        <dbReference type="ChEBI" id="CHEBI:30616"/>
        <dbReference type="ChEBI" id="CHEBI:33019"/>
        <dbReference type="ChEBI" id="CHEBI:57464"/>
        <dbReference type="ChEBI" id="CHEBI:58115"/>
        <dbReference type="ChEBI" id="CHEBI:58359"/>
        <dbReference type="ChEBI" id="CHEBI:456215"/>
        <dbReference type="EC" id="6.3.5.2"/>
    </reaction>
</comment>
<evidence type="ECO:0000256" key="14">
    <source>
        <dbReference type="PROSITE-ProRule" id="PRU00886"/>
    </source>
</evidence>
<dbReference type="InterPro" id="IPR001674">
    <property type="entry name" value="GMP_synth_C"/>
</dbReference>
<evidence type="ECO:0000256" key="8">
    <source>
        <dbReference type="ARBA" id="ARBA00022749"/>
    </source>
</evidence>
<gene>
    <name evidence="13" type="primary">guaAB</name>
    <name evidence="16" type="ORF">MHHB_P1206</name>
</gene>
<keyword evidence="10 13" id="KW-0067">ATP-binding</keyword>
<dbReference type="EC" id="6.3.5.2" evidence="4 13"/>
<comment type="caution">
    <text evidence="16">The sequence shown here is derived from an EMBL/GenBank/DDBJ whole genome shotgun (WGS) entry which is preliminary data.</text>
</comment>
<dbReference type="FunFam" id="3.30.300.10:FF:000002">
    <property type="entry name" value="GMP synthase [glutamine-hydrolyzing]"/>
    <property type="match status" value="1"/>
</dbReference>
<comment type="function">
    <text evidence="1 13">Catalyzes the synthesis of GMP from XMP.</text>
</comment>
<proteinExistence type="inferred from homology"/>